<dbReference type="RefSeq" id="WP_065831338.1">
    <property type="nucleotide sequence ID" value="NZ_LGSI01000002.1"/>
</dbReference>
<keyword evidence="4" id="KW-0804">Transcription</keyword>
<evidence type="ECO:0000259" key="5">
    <source>
        <dbReference type="PROSITE" id="PS50931"/>
    </source>
</evidence>
<dbReference type="InterPro" id="IPR058163">
    <property type="entry name" value="LysR-type_TF_proteobact-type"/>
</dbReference>
<evidence type="ECO:0000313" key="6">
    <source>
        <dbReference type="EMBL" id="OCR27065.1"/>
    </source>
</evidence>
<dbReference type="OrthoDB" id="8885940at2"/>
<dbReference type="GO" id="GO:0003700">
    <property type="term" value="F:DNA-binding transcription factor activity"/>
    <property type="evidence" value="ECO:0007669"/>
    <property type="project" value="InterPro"/>
</dbReference>
<proteinExistence type="inferred from homology"/>
<protein>
    <submittedName>
        <fullName evidence="6">LysR family transcriptional regulator</fullName>
    </submittedName>
</protein>
<dbReference type="EMBL" id="LGSI01000002">
    <property type="protein sequence ID" value="OCR27065.1"/>
    <property type="molecule type" value="Genomic_DNA"/>
</dbReference>
<dbReference type="SUPFAM" id="SSF46785">
    <property type="entry name" value="Winged helix' DNA-binding domain"/>
    <property type="match status" value="1"/>
</dbReference>
<evidence type="ECO:0000256" key="2">
    <source>
        <dbReference type="ARBA" id="ARBA00023015"/>
    </source>
</evidence>
<evidence type="ECO:0000256" key="4">
    <source>
        <dbReference type="ARBA" id="ARBA00023163"/>
    </source>
</evidence>
<dbReference type="AlphaFoldDB" id="A0A1C7ZFB0"/>
<dbReference type="SUPFAM" id="SSF53850">
    <property type="entry name" value="Periplasmic binding protein-like II"/>
    <property type="match status" value="1"/>
</dbReference>
<evidence type="ECO:0000256" key="3">
    <source>
        <dbReference type="ARBA" id="ARBA00023125"/>
    </source>
</evidence>
<keyword evidence="2" id="KW-0805">Transcription regulation</keyword>
<dbReference type="Pfam" id="PF03466">
    <property type="entry name" value="LysR_substrate"/>
    <property type="match status" value="1"/>
</dbReference>
<comment type="caution">
    <text evidence="6">The sequence shown here is derived from an EMBL/GenBank/DDBJ whole genome shotgun (WGS) entry which is preliminary data.</text>
</comment>
<comment type="similarity">
    <text evidence="1">Belongs to the LysR transcriptional regulatory family.</text>
</comment>
<dbReference type="GO" id="GO:0043565">
    <property type="term" value="F:sequence-specific DNA binding"/>
    <property type="evidence" value="ECO:0007669"/>
    <property type="project" value="TreeGrafter"/>
</dbReference>
<sequence>MDLNAVQMLVTIVQAGSMTAGAERLGVPLPTASRRIRALEQALKVELLERSARGVKLTEAGVRLFEHASRGLELLQEGHDAVMSDQAHVKGKLRLSVPPSFSPWWQLISDFQQDHPDIRVHLLSTERRVHPVEDGIDVALRVGKVEHEALIARHLLDYRHVLVASPKFLASHGMPNHPSDLSKFPCATWSLGTNTNGIWRFPEVSVVPNTVLSTNDSMHLLHSVLAGEVMTELPPFIVKDAIQSGLLVPLLPDCPLPEFSLNLLYPAHRHRSAVVHTYLEYCSRRIPWLVEACTAVTRAVDAPIRSQQDPV</sequence>
<accession>A0A1C7ZFB0</accession>
<gene>
    <name evidence="6" type="ORF">AFK24_00270</name>
</gene>
<keyword evidence="3" id="KW-0238">DNA-binding</keyword>
<evidence type="ECO:0000313" key="7">
    <source>
        <dbReference type="Proteomes" id="UP000093104"/>
    </source>
</evidence>
<dbReference type="InterPro" id="IPR036390">
    <property type="entry name" value="WH_DNA-bd_sf"/>
</dbReference>
<feature type="domain" description="HTH lysR-type" evidence="5">
    <location>
        <begin position="1"/>
        <end position="58"/>
    </location>
</feature>
<dbReference type="FunFam" id="1.10.10.10:FF:000001">
    <property type="entry name" value="LysR family transcriptional regulator"/>
    <property type="match status" value="1"/>
</dbReference>
<dbReference type="PANTHER" id="PTHR30537:SF5">
    <property type="entry name" value="HTH-TYPE TRANSCRIPTIONAL ACTIVATOR TTDR-RELATED"/>
    <property type="match status" value="1"/>
</dbReference>
<dbReference type="PROSITE" id="PS50931">
    <property type="entry name" value="HTH_LYSR"/>
    <property type="match status" value="1"/>
</dbReference>
<evidence type="ECO:0000256" key="1">
    <source>
        <dbReference type="ARBA" id="ARBA00009437"/>
    </source>
</evidence>
<dbReference type="PANTHER" id="PTHR30537">
    <property type="entry name" value="HTH-TYPE TRANSCRIPTIONAL REGULATOR"/>
    <property type="match status" value="1"/>
</dbReference>
<dbReference type="InterPro" id="IPR000847">
    <property type="entry name" value="LysR_HTH_N"/>
</dbReference>
<dbReference type="InterPro" id="IPR005119">
    <property type="entry name" value="LysR_subst-bd"/>
</dbReference>
<dbReference type="Gene3D" id="3.40.190.290">
    <property type="match status" value="1"/>
</dbReference>
<reference evidence="6 7" key="1">
    <citation type="submission" date="2015-07" db="EMBL/GenBank/DDBJ databases">
        <title>Draft genome sequence of a diazotrophic, plant growth-promoting rhizobacterium of the Pseudomonas syringae complex.</title>
        <authorList>
            <person name="Patten C.L."/>
            <person name="Jeong H."/>
        </authorList>
    </citation>
    <scope>NUCLEOTIDE SEQUENCE [LARGE SCALE GENOMIC DNA]</scope>
    <source>
        <strain evidence="6 7">GR12-2</strain>
    </source>
</reference>
<dbReference type="GO" id="GO:0006351">
    <property type="term" value="P:DNA-templated transcription"/>
    <property type="evidence" value="ECO:0007669"/>
    <property type="project" value="TreeGrafter"/>
</dbReference>
<dbReference type="Gene3D" id="1.10.10.10">
    <property type="entry name" value="Winged helix-like DNA-binding domain superfamily/Winged helix DNA-binding domain"/>
    <property type="match status" value="1"/>
</dbReference>
<dbReference type="CDD" id="cd08422">
    <property type="entry name" value="PBP2_CrgA_like"/>
    <property type="match status" value="1"/>
</dbReference>
<name>A0A1C7ZFB0_PSESX</name>
<organism evidence="6 7">
    <name type="scientific">Pseudomonas syringae</name>
    <dbReference type="NCBI Taxonomy" id="317"/>
    <lineage>
        <taxon>Bacteria</taxon>
        <taxon>Pseudomonadati</taxon>
        <taxon>Pseudomonadota</taxon>
        <taxon>Gammaproteobacteria</taxon>
        <taxon>Pseudomonadales</taxon>
        <taxon>Pseudomonadaceae</taxon>
        <taxon>Pseudomonas</taxon>
    </lineage>
</organism>
<dbReference type="Pfam" id="PF00126">
    <property type="entry name" value="HTH_1"/>
    <property type="match status" value="1"/>
</dbReference>
<dbReference type="InterPro" id="IPR036388">
    <property type="entry name" value="WH-like_DNA-bd_sf"/>
</dbReference>
<dbReference type="PATRIC" id="fig|317.243.peg.3261"/>
<dbReference type="Proteomes" id="UP000093104">
    <property type="component" value="Unassembled WGS sequence"/>
</dbReference>